<dbReference type="KEGG" id="mico:GDR74_00675"/>
<evidence type="ECO:0000256" key="1">
    <source>
        <dbReference type="SAM" id="SignalP"/>
    </source>
</evidence>
<dbReference type="InterPro" id="IPR000572">
    <property type="entry name" value="OxRdtase_Mopterin-bd_dom"/>
</dbReference>
<dbReference type="EMBL" id="CP045423">
    <property type="protein sequence ID" value="QFU14844.1"/>
    <property type="molecule type" value="Genomic_DNA"/>
</dbReference>
<dbReference type="SUPFAM" id="SSF56524">
    <property type="entry name" value="Oxidoreductase molybdopterin-binding domain"/>
    <property type="match status" value="1"/>
</dbReference>
<sequence>MSITAMIRNITLALAGLLALAAGAAAADPLPSPSERPILTISGKIENTNRNGEAQFDRPMLEALGLVTVETSTPWYSGAVKFEGVSLDKLMKLVGASGDRAVVVALNDYSSEIPISDFAKYNVILALKRNGEYMPVKDKGPLFVIYPFDSLPELKSQTYYGRAVWQVAKIIVK</sequence>
<dbReference type="InterPro" id="IPR036374">
    <property type="entry name" value="OxRdtase_Mopterin-bd_sf"/>
</dbReference>
<evidence type="ECO:0000313" key="3">
    <source>
        <dbReference type="EMBL" id="QFU14844.1"/>
    </source>
</evidence>
<evidence type="ECO:0000313" key="4">
    <source>
        <dbReference type="Proteomes" id="UP000325614"/>
    </source>
</evidence>
<keyword evidence="4" id="KW-1185">Reference proteome</keyword>
<dbReference type="Proteomes" id="UP000325614">
    <property type="component" value="Chromosome"/>
</dbReference>
<protein>
    <submittedName>
        <fullName evidence="3">Molybdopterin-dependent oxidoreductase</fullName>
    </submittedName>
</protein>
<dbReference type="Gene3D" id="3.90.420.10">
    <property type="entry name" value="Oxidoreductase, molybdopterin-binding domain"/>
    <property type="match status" value="1"/>
</dbReference>
<feature type="signal peptide" evidence="1">
    <location>
        <begin position="1"/>
        <end position="27"/>
    </location>
</feature>
<gene>
    <name evidence="3" type="ORF">GDR74_00675</name>
</gene>
<dbReference type="AlphaFoldDB" id="A0A5P9JY12"/>
<evidence type="ECO:0000259" key="2">
    <source>
        <dbReference type="Pfam" id="PF00174"/>
    </source>
</evidence>
<accession>A0A5P9JY12</accession>
<name>A0A5P9JY12_9HYPH</name>
<feature type="domain" description="Oxidoreductase molybdopterin-binding" evidence="2">
    <location>
        <begin position="71"/>
        <end position="147"/>
    </location>
</feature>
<organism evidence="3 4">
    <name type="scientific">Microvirga thermotolerans</name>
    <dbReference type="NCBI Taxonomy" id="2651334"/>
    <lineage>
        <taxon>Bacteria</taxon>
        <taxon>Pseudomonadati</taxon>
        <taxon>Pseudomonadota</taxon>
        <taxon>Alphaproteobacteria</taxon>
        <taxon>Hyphomicrobiales</taxon>
        <taxon>Methylobacteriaceae</taxon>
        <taxon>Microvirga</taxon>
    </lineage>
</organism>
<reference evidence="3 4" key="1">
    <citation type="submission" date="2019-10" db="EMBL/GenBank/DDBJ databases">
        <title>Isolation, Identification of Microvirga thermotolerans HR1, a novel thermophilic bacterium and Comparative Genomics of the genus Microvirga.</title>
        <authorList>
            <person name="Li J."/>
            <person name="Zhang W."/>
            <person name="Lin M."/>
            <person name="Wang J."/>
        </authorList>
    </citation>
    <scope>NUCLEOTIDE SEQUENCE [LARGE SCALE GENOMIC DNA]</scope>
    <source>
        <strain evidence="3 4">HR1</strain>
    </source>
</reference>
<dbReference type="Pfam" id="PF00174">
    <property type="entry name" value="Oxidored_molyb"/>
    <property type="match status" value="1"/>
</dbReference>
<feature type="chain" id="PRO_5024936338" evidence="1">
    <location>
        <begin position="28"/>
        <end position="173"/>
    </location>
</feature>
<keyword evidence="1" id="KW-0732">Signal</keyword>
<proteinExistence type="predicted"/>